<proteinExistence type="predicted"/>
<dbReference type="RefSeq" id="WP_277563498.1">
    <property type="nucleotide sequence ID" value="NZ_JAPDHZ010000002.1"/>
</dbReference>
<dbReference type="AlphaFoldDB" id="A0A9X4KCQ3"/>
<evidence type="ECO:0000259" key="1">
    <source>
        <dbReference type="PROSITE" id="PS51782"/>
    </source>
</evidence>
<protein>
    <submittedName>
        <fullName evidence="2">LysM peptidoglycan-binding domain-containing protein</fullName>
    </submittedName>
</protein>
<accession>A0A9X4KCQ3</accession>
<name>A0A9X4KCQ3_9BACL</name>
<dbReference type="Pfam" id="PF01476">
    <property type="entry name" value="LysM"/>
    <property type="match status" value="1"/>
</dbReference>
<dbReference type="InterPro" id="IPR036779">
    <property type="entry name" value="LysM_dom_sf"/>
</dbReference>
<dbReference type="PROSITE" id="PS51782">
    <property type="entry name" value="LYSM"/>
    <property type="match status" value="1"/>
</dbReference>
<dbReference type="Gene3D" id="3.10.350.10">
    <property type="entry name" value="LysM domain"/>
    <property type="match status" value="1"/>
</dbReference>
<reference evidence="2 3" key="1">
    <citation type="submission" date="2022-10" db="EMBL/GenBank/DDBJ databases">
        <title>Comparative genomic analysis of Cohnella hashimotonis sp. nov., isolated from the International Space Station.</title>
        <authorList>
            <person name="Simpson A."/>
            <person name="Venkateswaran K."/>
        </authorList>
    </citation>
    <scope>NUCLEOTIDE SEQUENCE [LARGE SCALE GENOMIC DNA]</scope>
    <source>
        <strain evidence="2 3">DSM 18997</strain>
    </source>
</reference>
<dbReference type="SUPFAM" id="SSF54106">
    <property type="entry name" value="LysM domain"/>
    <property type="match status" value="1"/>
</dbReference>
<comment type="caution">
    <text evidence="2">The sequence shown here is derived from an EMBL/GenBank/DDBJ whole genome shotgun (WGS) entry which is preliminary data.</text>
</comment>
<feature type="domain" description="LysM" evidence="1">
    <location>
        <begin position="43"/>
        <end position="93"/>
    </location>
</feature>
<dbReference type="CDD" id="cd00118">
    <property type="entry name" value="LysM"/>
    <property type="match status" value="1"/>
</dbReference>
<dbReference type="SMART" id="SM00257">
    <property type="entry name" value="LysM"/>
    <property type="match status" value="1"/>
</dbReference>
<keyword evidence="3" id="KW-1185">Reference proteome</keyword>
<organism evidence="2 3">
    <name type="scientific">Cohnella ginsengisoli</name>
    <dbReference type="NCBI Taxonomy" id="425004"/>
    <lineage>
        <taxon>Bacteria</taxon>
        <taxon>Bacillati</taxon>
        <taxon>Bacillota</taxon>
        <taxon>Bacilli</taxon>
        <taxon>Bacillales</taxon>
        <taxon>Paenibacillaceae</taxon>
        <taxon>Cohnella</taxon>
    </lineage>
</organism>
<dbReference type="InterPro" id="IPR018392">
    <property type="entry name" value="LysM"/>
</dbReference>
<dbReference type="EMBL" id="JAPDHZ010000002">
    <property type="protein sequence ID" value="MDG0789567.1"/>
    <property type="molecule type" value="Genomic_DNA"/>
</dbReference>
<dbReference type="Proteomes" id="UP001153387">
    <property type="component" value="Unassembled WGS sequence"/>
</dbReference>
<evidence type="ECO:0000313" key="2">
    <source>
        <dbReference type="EMBL" id="MDG0789567.1"/>
    </source>
</evidence>
<sequence length="102" mass="10618">MVTIKGLRLILIPIVALLIYAGLSMMSASAEPESIRPATAAEATVTVDSGDTLWSIAEDAKPSGMKTVAAVHLIMKRNGLTSSSISSGQRLVLPAKLSDSSH</sequence>
<gene>
    <name evidence="2" type="ORF">OMP38_00865</name>
</gene>
<evidence type="ECO:0000313" key="3">
    <source>
        <dbReference type="Proteomes" id="UP001153387"/>
    </source>
</evidence>